<evidence type="ECO:0000256" key="1">
    <source>
        <dbReference type="SAM" id="MobiDB-lite"/>
    </source>
</evidence>
<evidence type="ECO:0000256" key="2">
    <source>
        <dbReference type="SAM" id="Phobius"/>
    </source>
</evidence>
<dbReference type="EMBL" id="MEUN01000037">
    <property type="protein sequence ID" value="OGC45036.1"/>
    <property type="molecule type" value="Genomic_DNA"/>
</dbReference>
<sequence>MNNTQTQNSNVSPQQSVQPTPAPVTPNTQPPLKTTLAQPQKAPQAEGFNLIPAMSEEEKVKIKKKNTLNIGSILSIIALASVAIGIVGFNILSKAQLNSKKASLSRVEKTVNSKMDKIVANNAIVERAKLYTQVKKDSFSHKKIIEFFTEIANKTGAISFRSMDISETLGFEIAGTGPSLERVARLWYLFGIHENIKSINLNSVSKNDTGATFSFEGELNITNFSNE</sequence>
<evidence type="ECO:0000313" key="4">
    <source>
        <dbReference type="Proteomes" id="UP000177434"/>
    </source>
</evidence>
<accession>A0A1F4UJD6</accession>
<comment type="caution">
    <text evidence="3">The sequence shown here is derived from an EMBL/GenBank/DDBJ whole genome shotgun (WGS) entry which is preliminary data.</text>
</comment>
<organism evidence="3 4">
    <name type="scientific">candidate division WS6 bacterium RIFOXYB1_FULL_33_14</name>
    <dbReference type="NCBI Taxonomy" id="1817896"/>
    <lineage>
        <taxon>Bacteria</taxon>
        <taxon>Candidatus Dojkabacteria</taxon>
    </lineage>
</organism>
<gene>
    <name evidence="3" type="ORF">A2400_02230</name>
</gene>
<name>A0A1F4UJD6_9BACT</name>
<feature type="compositionally biased region" description="Low complexity" evidence="1">
    <location>
        <begin position="1"/>
        <end position="19"/>
    </location>
</feature>
<feature type="transmembrane region" description="Helical" evidence="2">
    <location>
        <begin position="68"/>
        <end position="92"/>
    </location>
</feature>
<keyword evidence="2" id="KW-0812">Transmembrane</keyword>
<reference evidence="3 4" key="1">
    <citation type="journal article" date="2016" name="Nat. Commun.">
        <title>Thousands of microbial genomes shed light on interconnected biogeochemical processes in an aquifer system.</title>
        <authorList>
            <person name="Anantharaman K."/>
            <person name="Brown C.T."/>
            <person name="Hug L.A."/>
            <person name="Sharon I."/>
            <person name="Castelle C.J."/>
            <person name="Probst A.J."/>
            <person name="Thomas B.C."/>
            <person name="Singh A."/>
            <person name="Wilkins M.J."/>
            <person name="Karaoz U."/>
            <person name="Brodie E.L."/>
            <person name="Williams K.H."/>
            <person name="Hubbard S.S."/>
            <person name="Banfield J.F."/>
        </authorList>
    </citation>
    <scope>NUCLEOTIDE SEQUENCE [LARGE SCALE GENOMIC DNA]</scope>
</reference>
<keyword evidence="2" id="KW-1133">Transmembrane helix</keyword>
<protein>
    <submittedName>
        <fullName evidence="3">Uncharacterized protein</fullName>
    </submittedName>
</protein>
<feature type="region of interest" description="Disordered" evidence="1">
    <location>
        <begin position="1"/>
        <end position="41"/>
    </location>
</feature>
<dbReference type="AlphaFoldDB" id="A0A1F4UJD6"/>
<evidence type="ECO:0000313" key="3">
    <source>
        <dbReference type="EMBL" id="OGC45036.1"/>
    </source>
</evidence>
<keyword evidence="2" id="KW-0472">Membrane</keyword>
<dbReference type="Proteomes" id="UP000177434">
    <property type="component" value="Unassembled WGS sequence"/>
</dbReference>
<proteinExistence type="predicted"/>